<evidence type="ECO:0000256" key="1">
    <source>
        <dbReference type="SAM" id="Coils"/>
    </source>
</evidence>
<evidence type="ECO:0000313" key="3">
    <source>
        <dbReference type="Proteomes" id="UP001218218"/>
    </source>
</evidence>
<accession>A0AAD7AAE7</accession>
<protein>
    <submittedName>
        <fullName evidence="2">Uncharacterized protein</fullName>
    </submittedName>
</protein>
<comment type="caution">
    <text evidence="2">The sequence shown here is derived from an EMBL/GenBank/DDBJ whole genome shotgun (WGS) entry which is preliminary data.</text>
</comment>
<dbReference type="Proteomes" id="UP001218218">
    <property type="component" value="Unassembled WGS sequence"/>
</dbReference>
<organism evidence="2 3">
    <name type="scientific">Mycena albidolilacea</name>
    <dbReference type="NCBI Taxonomy" id="1033008"/>
    <lineage>
        <taxon>Eukaryota</taxon>
        <taxon>Fungi</taxon>
        <taxon>Dikarya</taxon>
        <taxon>Basidiomycota</taxon>
        <taxon>Agaricomycotina</taxon>
        <taxon>Agaricomycetes</taxon>
        <taxon>Agaricomycetidae</taxon>
        <taxon>Agaricales</taxon>
        <taxon>Marasmiineae</taxon>
        <taxon>Mycenaceae</taxon>
        <taxon>Mycena</taxon>
    </lineage>
</organism>
<dbReference type="AlphaFoldDB" id="A0AAD7AAE7"/>
<dbReference type="EMBL" id="JARIHO010000012">
    <property type="protein sequence ID" value="KAJ7352702.1"/>
    <property type="molecule type" value="Genomic_DNA"/>
</dbReference>
<sequence length="186" mass="20412">MCTGVLRCADEMWKKLLMQAPAHVELRLPQSCPASWSTKRLRCSAELSTSFWNILSRRDSCLVLPTASDPTIKAGLGDISFGFTSTLRSCFATLTVVHNPILGSCQTSTQAQPTPCEKDLADLAEDAEAEDLAAQQLHEEEDELRQRPGLDQIQCLKPPALRLYPHSCGSSVHLARPRCALPPGNR</sequence>
<keyword evidence="3" id="KW-1185">Reference proteome</keyword>
<evidence type="ECO:0000313" key="2">
    <source>
        <dbReference type="EMBL" id="KAJ7352702.1"/>
    </source>
</evidence>
<reference evidence="2" key="1">
    <citation type="submission" date="2023-03" db="EMBL/GenBank/DDBJ databases">
        <title>Massive genome expansion in bonnet fungi (Mycena s.s.) driven by repeated elements and novel gene families across ecological guilds.</title>
        <authorList>
            <consortium name="Lawrence Berkeley National Laboratory"/>
            <person name="Harder C.B."/>
            <person name="Miyauchi S."/>
            <person name="Viragh M."/>
            <person name="Kuo A."/>
            <person name="Thoen E."/>
            <person name="Andreopoulos B."/>
            <person name="Lu D."/>
            <person name="Skrede I."/>
            <person name="Drula E."/>
            <person name="Henrissat B."/>
            <person name="Morin E."/>
            <person name="Kohler A."/>
            <person name="Barry K."/>
            <person name="LaButti K."/>
            <person name="Morin E."/>
            <person name="Salamov A."/>
            <person name="Lipzen A."/>
            <person name="Mereny Z."/>
            <person name="Hegedus B."/>
            <person name="Baldrian P."/>
            <person name="Stursova M."/>
            <person name="Weitz H."/>
            <person name="Taylor A."/>
            <person name="Grigoriev I.V."/>
            <person name="Nagy L.G."/>
            <person name="Martin F."/>
            <person name="Kauserud H."/>
        </authorList>
    </citation>
    <scope>NUCLEOTIDE SEQUENCE</scope>
    <source>
        <strain evidence="2">CBHHK002</strain>
    </source>
</reference>
<proteinExistence type="predicted"/>
<name>A0AAD7AAE7_9AGAR</name>
<gene>
    <name evidence="2" type="ORF">DFH08DRAFT_93144</name>
</gene>
<feature type="coiled-coil region" evidence="1">
    <location>
        <begin position="120"/>
        <end position="147"/>
    </location>
</feature>
<keyword evidence="1" id="KW-0175">Coiled coil</keyword>